<proteinExistence type="predicted"/>
<dbReference type="InterPro" id="IPR036612">
    <property type="entry name" value="KH_dom_type_1_sf"/>
</dbReference>
<dbReference type="CDD" id="cd22399">
    <property type="entry name" value="KH-I_FUBP_rpt4"/>
    <property type="match status" value="1"/>
</dbReference>
<dbReference type="Gene3D" id="3.30.1370.10">
    <property type="entry name" value="K Homology domain, type 1"/>
    <property type="match status" value="1"/>
</dbReference>
<dbReference type="GO" id="GO:0003723">
    <property type="term" value="F:RNA binding"/>
    <property type="evidence" value="ECO:0007669"/>
    <property type="project" value="UniProtKB-UniRule"/>
</dbReference>
<dbReference type="PROSITE" id="PS50084">
    <property type="entry name" value="KH_TYPE_1"/>
    <property type="match status" value="1"/>
</dbReference>
<dbReference type="Pfam" id="PF00013">
    <property type="entry name" value="KH_1"/>
    <property type="match status" value="1"/>
</dbReference>
<dbReference type="EMBL" id="GEDC01005513">
    <property type="protein sequence ID" value="JAS31785.1"/>
    <property type="molecule type" value="Transcribed_RNA"/>
</dbReference>
<dbReference type="GO" id="GO:0006355">
    <property type="term" value="P:regulation of DNA-templated transcription"/>
    <property type="evidence" value="ECO:0007669"/>
    <property type="project" value="InterPro"/>
</dbReference>
<feature type="domain" description="K Homology" evidence="6">
    <location>
        <begin position="40"/>
        <end position="111"/>
    </location>
</feature>
<organism evidence="7">
    <name type="scientific">Clastoptera arizonana</name>
    <name type="common">Arizona spittle bug</name>
    <dbReference type="NCBI Taxonomy" id="38151"/>
    <lineage>
        <taxon>Eukaryota</taxon>
        <taxon>Metazoa</taxon>
        <taxon>Ecdysozoa</taxon>
        <taxon>Arthropoda</taxon>
        <taxon>Hexapoda</taxon>
        <taxon>Insecta</taxon>
        <taxon>Pterygota</taxon>
        <taxon>Neoptera</taxon>
        <taxon>Paraneoptera</taxon>
        <taxon>Hemiptera</taxon>
        <taxon>Auchenorrhyncha</taxon>
        <taxon>Cercopoidea</taxon>
        <taxon>Clastopteridae</taxon>
        <taxon>Clastoptera</taxon>
    </lineage>
</organism>
<comment type="subcellular location">
    <subcellularLocation>
        <location evidence="1">Nucleus</location>
    </subcellularLocation>
</comment>
<feature type="compositionally biased region" description="Low complexity" evidence="5">
    <location>
        <begin position="294"/>
        <end position="307"/>
    </location>
</feature>
<feature type="region of interest" description="Disordered" evidence="5">
    <location>
        <begin position="202"/>
        <end position="246"/>
    </location>
</feature>
<sequence length="360" mass="37415">GRGNARGGFDGRMGGGPGGRDFQDRGGGGRGWDNGRNGGDKSESTFVVPAAKCGVIIGRGGETIKQINQQTGAHCELDRRSPANSAEKTFVIRGSPDQIEQAKRLIAEKLGMVAGGPNQGGPGGPQNQYQGPMGGGPQQHYAPQGGWSGPPGYQQPWQSQGHPGVDPNQGNQVPLNPQTGQPDYSNQWVEYYRSLGMHREADLIEQNAKANKGMTQPQQPTAGQGPAQQPQAQAGAQQVAVGAAQNGQPDYSAQWADYYRSMGKIKEAEAIENSLKQKQAVAAVTGVAAGGPAGAQPGAAGPQPGGVNPYPQPQYGYQAGGFYTGAPSGPQPGQPTPQPTAQQYAAYPNYAAYSAQPDNQ</sequence>
<feature type="region of interest" description="Disordered" evidence="5">
    <location>
        <begin position="1"/>
        <end position="46"/>
    </location>
</feature>
<dbReference type="InterPro" id="IPR004087">
    <property type="entry name" value="KH_dom"/>
</dbReference>
<evidence type="ECO:0000256" key="4">
    <source>
        <dbReference type="PROSITE-ProRule" id="PRU00117"/>
    </source>
</evidence>
<feature type="compositionally biased region" description="Low complexity" evidence="5">
    <location>
        <begin position="339"/>
        <end position="360"/>
    </location>
</feature>
<reference evidence="7" key="1">
    <citation type="submission" date="2015-12" db="EMBL/GenBank/DDBJ databases">
        <title>De novo transcriptome assembly of four potential Pierce s Disease insect vectors from Arizona vineyards.</title>
        <authorList>
            <person name="Tassone E.E."/>
        </authorList>
    </citation>
    <scope>NUCLEOTIDE SEQUENCE</scope>
</reference>
<evidence type="ECO:0000313" key="8">
    <source>
        <dbReference type="EMBL" id="JAS31785.1"/>
    </source>
</evidence>
<dbReference type="AlphaFoldDB" id="A0A1B6DWW9"/>
<keyword evidence="2" id="KW-0677">Repeat</keyword>
<evidence type="ECO:0000256" key="1">
    <source>
        <dbReference type="ARBA" id="ARBA00004123"/>
    </source>
</evidence>
<evidence type="ECO:0000256" key="2">
    <source>
        <dbReference type="ARBA" id="ARBA00022737"/>
    </source>
</evidence>
<protein>
    <recommendedName>
        <fullName evidence="6">K Homology domain-containing protein</fullName>
    </recommendedName>
</protein>
<feature type="compositionally biased region" description="Gly residues" evidence="5">
    <location>
        <begin position="1"/>
        <end position="32"/>
    </location>
</feature>
<feature type="compositionally biased region" description="Gly residues" evidence="5">
    <location>
        <begin position="113"/>
        <end position="124"/>
    </location>
</feature>
<feature type="compositionally biased region" description="Low complexity" evidence="5">
    <location>
        <begin position="215"/>
        <end position="246"/>
    </location>
</feature>
<dbReference type="GO" id="GO:0005634">
    <property type="term" value="C:nucleus"/>
    <property type="evidence" value="ECO:0007669"/>
    <property type="project" value="UniProtKB-SubCell"/>
</dbReference>
<keyword evidence="3" id="KW-0539">Nucleus</keyword>
<dbReference type="Pfam" id="PF09005">
    <property type="entry name" value="FUBP_C"/>
    <property type="match status" value="2"/>
</dbReference>
<feature type="region of interest" description="Disordered" evidence="5">
    <location>
        <begin position="289"/>
        <end position="360"/>
    </location>
</feature>
<feature type="compositionally biased region" description="Polar residues" evidence="5">
    <location>
        <begin position="168"/>
        <end position="187"/>
    </location>
</feature>
<dbReference type="SMART" id="SM00322">
    <property type="entry name" value="KH"/>
    <property type="match status" value="1"/>
</dbReference>
<dbReference type="EMBL" id="GEDC01007114">
    <property type="protein sequence ID" value="JAS30184.1"/>
    <property type="molecule type" value="Transcribed_RNA"/>
</dbReference>
<evidence type="ECO:0000313" key="7">
    <source>
        <dbReference type="EMBL" id="JAS30184.1"/>
    </source>
</evidence>
<feature type="non-terminal residue" evidence="7">
    <location>
        <position position="1"/>
    </location>
</feature>
<name>A0A1B6DWW9_9HEMI</name>
<gene>
    <name evidence="7" type="ORF">g.18885</name>
    <name evidence="8" type="ORF">g.18886</name>
</gene>
<accession>A0A1B6DWW9</accession>
<dbReference type="InterPro" id="IPR004088">
    <property type="entry name" value="KH_dom_type_1"/>
</dbReference>
<feature type="region of interest" description="Disordered" evidence="5">
    <location>
        <begin position="112"/>
        <end position="187"/>
    </location>
</feature>
<keyword evidence="4" id="KW-0694">RNA-binding</keyword>
<evidence type="ECO:0000256" key="3">
    <source>
        <dbReference type="ARBA" id="ARBA00023242"/>
    </source>
</evidence>
<feature type="compositionally biased region" description="Pro residues" evidence="5">
    <location>
        <begin position="329"/>
        <end position="338"/>
    </location>
</feature>
<dbReference type="FunFam" id="3.30.1370.10:FF:000007">
    <property type="entry name" value="far upstream element-binding protein 1 isoform X1"/>
    <property type="match status" value="1"/>
</dbReference>
<evidence type="ECO:0000259" key="6">
    <source>
        <dbReference type="SMART" id="SM00322"/>
    </source>
</evidence>
<dbReference type="SUPFAM" id="SSF54791">
    <property type="entry name" value="Eukaryotic type KH-domain (KH-domain type I)"/>
    <property type="match status" value="1"/>
</dbReference>
<dbReference type="InterPro" id="IPR015096">
    <property type="entry name" value="FUBP_C"/>
</dbReference>
<evidence type="ECO:0000256" key="5">
    <source>
        <dbReference type="SAM" id="MobiDB-lite"/>
    </source>
</evidence>
<dbReference type="PANTHER" id="PTHR10288">
    <property type="entry name" value="KH DOMAIN CONTAINING RNA BINDING PROTEIN"/>
    <property type="match status" value="1"/>
</dbReference>